<evidence type="ECO:0000313" key="3">
    <source>
        <dbReference type="Proteomes" id="UP000288805"/>
    </source>
</evidence>
<dbReference type="PANTHER" id="PTHR37610">
    <property type="entry name" value="CCHC-TYPE DOMAIN-CONTAINING PROTEIN"/>
    <property type="match status" value="1"/>
</dbReference>
<reference evidence="2 3" key="1">
    <citation type="journal article" date="2018" name="PLoS Genet.">
        <title>Population sequencing reveals clonal diversity and ancestral inbreeding in the grapevine cultivar Chardonnay.</title>
        <authorList>
            <person name="Roach M.J."/>
            <person name="Johnson D.L."/>
            <person name="Bohlmann J."/>
            <person name="van Vuuren H.J."/>
            <person name="Jones S.J."/>
            <person name="Pretorius I.S."/>
            <person name="Schmidt S.A."/>
            <person name="Borneman A.R."/>
        </authorList>
    </citation>
    <scope>NUCLEOTIDE SEQUENCE [LARGE SCALE GENOMIC DNA]</scope>
    <source>
        <strain evidence="3">cv. Chardonnay</strain>
        <tissue evidence="2">Leaf</tissue>
    </source>
</reference>
<dbReference type="Pfam" id="PF14223">
    <property type="entry name" value="Retrotran_gag_2"/>
    <property type="match status" value="1"/>
</dbReference>
<dbReference type="EMBL" id="QGNW01002594">
    <property type="protein sequence ID" value="RVW15818.1"/>
    <property type="molecule type" value="Genomic_DNA"/>
</dbReference>
<feature type="compositionally biased region" description="Low complexity" evidence="1">
    <location>
        <begin position="365"/>
        <end position="375"/>
    </location>
</feature>
<sequence>MAIGDCFSPCNAFFKLHTLLFLEAPENLMELPCILLLGRQCDKDNLLKEVKLEIGYWVHFLVPFLRAIGNSKLSKDGTGSLAVVFGWILFVPLKIKEKKDEGEVHVTPAYPCSFPEDKLVAVLEKAFSSTNGRLADGLMLKLLLLRMLLGHFSETVKLEAFQEGHHSFRPNLSGHISIRSSLSLSLIPAISPCSQSQGRKHFPVSRIVVRKHSPPATFPANFSGEFFRRTLRRRFFFYTARSAWRRSPICPKAPEPETHPRAAHARFSGRRLHLTRRRVRAREPLSGDALPPPGSPDADQPPFLPVCAIRALHVPLLGFFCFRGPSDQIFRRPSAIFFSTPVPARALKSVLLPFRSMTKYGMASSQVSSVTSPESGGRSEIPNLGGNDSSPILITGHKLNGHNYLQWSQSVLLFICGKGKDEYLTGEAVMPETTEPGFRKWKIENSMIMSWLINSMNNDIGENFLLFGTAKDIWDAAKETYSSSENTSELFQVESALHDFRQGEQSVTQYYNTLTRYWQQLDLFETHSWKCSDDAATYRQIVEQKRLFKFFLGLNRELDDVRGRIMGIKPLPSLREAFSEVRREESRKKVIMGSKEQPAPTLDASALAARSFNSSGGDRQKRDRPWCDYCKKPGIIRRLAGSFMANLLIGNQSHGLTEMAEHTWLPTLRAPLFRAESIQQRADGDATEIIKPSWQWQYYPV</sequence>
<proteinExistence type="predicted"/>
<accession>A0A438BXZ7</accession>
<feature type="region of interest" description="Disordered" evidence="1">
    <location>
        <begin position="365"/>
        <end position="384"/>
    </location>
</feature>
<feature type="region of interest" description="Disordered" evidence="1">
    <location>
        <begin position="278"/>
        <end position="297"/>
    </location>
</feature>
<evidence type="ECO:0000313" key="2">
    <source>
        <dbReference type="EMBL" id="RVW15818.1"/>
    </source>
</evidence>
<protein>
    <submittedName>
        <fullName evidence="2">Uncharacterized protein</fullName>
    </submittedName>
</protein>
<organism evidence="2 3">
    <name type="scientific">Vitis vinifera</name>
    <name type="common">Grape</name>
    <dbReference type="NCBI Taxonomy" id="29760"/>
    <lineage>
        <taxon>Eukaryota</taxon>
        <taxon>Viridiplantae</taxon>
        <taxon>Streptophyta</taxon>
        <taxon>Embryophyta</taxon>
        <taxon>Tracheophyta</taxon>
        <taxon>Spermatophyta</taxon>
        <taxon>Magnoliopsida</taxon>
        <taxon>eudicotyledons</taxon>
        <taxon>Gunneridae</taxon>
        <taxon>Pentapetalae</taxon>
        <taxon>rosids</taxon>
        <taxon>Vitales</taxon>
        <taxon>Vitaceae</taxon>
        <taxon>Viteae</taxon>
        <taxon>Vitis</taxon>
    </lineage>
</organism>
<comment type="caution">
    <text evidence="2">The sequence shown here is derived from an EMBL/GenBank/DDBJ whole genome shotgun (WGS) entry which is preliminary data.</text>
</comment>
<gene>
    <name evidence="2" type="ORF">CK203_073158</name>
</gene>
<evidence type="ECO:0000256" key="1">
    <source>
        <dbReference type="SAM" id="MobiDB-lite"/>
    </source>
</evidence>
<dbReference type="PANTHER" id="PTHR37610:SF47">
    <property type="entry name" value="RETROTRANSPOSON COPIA-LIKE N-TERMINAL DOMAIN-CONTAINING PROTEIN"/>
    <property type="match status" value="1"/>
</dbReference>
<name>A0A438BXZ7_VITVI</name>
<dbReference type="AlphaFoldDB" id="A0A438BXZ7"/>
<dbReference type="Proteomes" id="UP000288805">
    <property type="component" value="Unassembled WGS sequence"/>
</dbReference>